<comment type="catalytic activity">
    <reaction evidence="1">
        <text>Hydrolyzes the link between N-acetylmuramoyl residues and L-amino acid residues in certain cell-wall glycopeptides.</text>
        <dbReference type="EC" id="3.5.1.28"/>
    </reaction>
</comment>
<organism evidence="12 13">
    <name type="scientific">Acidihalobacter ferrooxydans</name>
    <dbReference type="NCBI Taxonomy" id="1765967"/>
    <lineage>
        <taxon>Bacteria</taxon>
        <taxon>Pseudomonadati</taxon>
        <taxon>Pseudomonadota</taxon>
        <taxon>Gammaproteobacteria</taxon>
        <taxon>Chromatiales</taxon>
        <taxon>Ectothiorhodospiraceae</taxon>
        <taxon>Acidihalobacter</taxon>
    </lineage>
</organism>
<dbReference type="GO" id="GO:0071555">
    <property type="term" value="P:cell wall organization"/>
    <property type="evidence" value="ECO:0007669"/>
    <property type="project" value="UniProtKB-KW"/>
</dbReference>
<comment type="similarity">
    <text evidence="3">Belongs to the N-acetylmuramoyl-L-alanine amidase 3 family.</text>
</comment>
<dbReference type="PANTHER" id="PTHR30404:SF0">
    <property type="entry name" value="N-ACETYLMURAMOYL-L-ALANINE AMIDASE AMIC"/>
    <property type="match status" value="1"/>
</dbReference>
<feature type="chain" id="PRO_5012749497" description="N-acetylmuramoyl-L-alanine amidase AmiC" evidence="10">
    <location>
        <begin position="23"/>
        <end position="395"/>
    </location>
</feature>
<dbReference type="CDD" id="cd02696">
    <property type="entry name" value="MurNAc-LAA"/>
    <property type="match status" value="1"/>
</dbReference>
<evidence type="ECO:0000256" key="9">
    <source>
        <dbReference type="ARBA" id="ARBA00074581"/>
    </source>
</evidence>
<sequence>MRRLLGVSGAAAVTLLSPRALAGTRITVKHVRLARHNGVTQVIFDLSGPVEHSLFALSKPERVVIDFKNAQVAGGMRVKPSAPVHGLRYARRGLNDLRVVLDLDKGSRPSSRLLKPQGGDGYRLVVDLAALSAATPAPVMTAAAAQSTTRLRDVVVAIDPGHGGVDPGAVGKRGTYEKNVVLAIARRLEALIKKTPGMQPYLIRRGDQYVSLRERLRKARAKKADLFISIHADASPYRYPKGSTVYVLSERGASSEAARLLAQRQNEVDRVAGVNLSTKDNLVASVLVDLAQTATRESSFKLGEHLTANINRVIRLHSRSVERAAFVVLKSPDIPSALVETAFISNPSEERLLRTPVFQQRMAVALHAGVADYFNRYAPSGTLLAARHRAVRALS</sequence>
<name>A0A1P8ULF2_9GAMM</name>
<dbReference type="SUPFAM" id="SSF53187">
    <property type="entry name" value="Zn-dependent exopeptidases"/>
    <property type="match status" value="1"/>
</dbReference>
<dbReference type="Gene3D" id="3.40.630.40">
    <property type="entry name" value="Zn-dependent exopeptidases"/>
    <property type="match status" value="1"/>
</dbReference>
<evidence type="ECO:0000256" key="6">
    <source>
        <dbReference type="ARBA" id="ARBA00022764"/>
    </source>
</evidence>
<dbReference type="InterPro" id="IPR002508">
    <property type="entry name" value="MurNAc-LAA_cat"/>
</dbReference>
<dbReference type="PANTHER" id="PTHR30404">
    <property type="entry name" value="N-ACETYLMURAMOYL-L-ALANINE AMIDASE"/>
    <property type="match status" value="1"/>
</dbReference>
<dbReference type="AlphaFoldDB" id="A0A1P8ULF2"/>
<dbReference type="FunFam" id="3.40.630.40:FF:000001">
    <property type="entry name" value="N-acetylmuramoyl-L-alanine amidase"/>
    <property type="match status" value="1"/>
</dbReference>
<dbReference type="STRING" id="1765967.BW247_10990"/>
<dbReference type="Proteomes" id="UP000243807">
    <property type="component" value="Chromosome"/>
</dbReference>
<evidence type="ECO:0000313" key="12">
    <source>
        <dbReference type="EMBL" id="APZ44678.1"/>
    </source>
</evidence>
<dbReference type="KEGG" id="afy:BW247_10990"/>
<evidence type="ECO:0000256" key="10">
    <source>
        <dbReference type="SAM" id="SignalP"/>
    </source>
</evidence>
<reference evidence="12 13" key="1">
    <citation type="submission" date="2017-01" db="EMBL/GenBank/DDBJ databases">
        <title>Draft sequence of Acidihalobacter ferrooxidans strain DSM 14175 (strain V8).</title>
        <authorList>
            <person name="Khaleque H.N."/>
            <person name="Ramsay J.P."/>
            <person name="Murphy R.J.T."/>
            <person name="Kaksonen A.H."/>
            <person name="Boxall N.J."/>
            <person name="Watkin E.L.J."/>
        </authorList>
    </citation>
    <scope>NUCLEOTIDE SEQUENCE [LARGE SCALE GENOMIC DNA]</scope>
    <source>
        <strain evidence="12 13">V8</strain>
    </source>
</reference>
<gene>
    <name evidence="12" type="ORF">BW247_10990</name>
</gene>
<evidence type="ECO:0000256" key="5">
    <source>
        <dbReference type="ARBA" id="ARBA00022729"/>
    </source>
</evidence>
<dbReference type="Pfam" id="PF01520">
    <property type="entry name" value="Amidase_3"/>
    <property type="match status" value="1"/>
</dbReference>
<evidence type="ECO:0000256" key="3">
    <source>
        <dbReference type="ARBA" id="ARBA00010860"/>
    </source>
</evidence>
<proteinExistence type="inferred from homology"/>
<dbReference type="InterPro" id="IPR050695">
    <property type="entry name" value="N-acetylmuramoyl_amidase_3"/>
</dbReference>
<dbReference type="EMBL" id="CP019434">
    <property type="protein sequence ID" value="APZ44678.1"/>
    <property type="molecule type" value="Genomic_DNA"/>
</dbReference>
<evidence type="ECO:0000313" key="13">
    <source>
        <dbReference type="Proteomes" id="UP000243807"/>
    </source>
</evidence>
<dbReference type="SMART" id="SM00646">
    <property type="entry name" value="Ami_3"/>
    <property type="match status" value="1"/>
</dbReference>
<keyword evidence="7" id="KW-0378">Hydrolase</keyword>
<keyword evidence="6" id="KW-0574">Periplasm</keyword>
<keyword evidence="8" id="KW-0961">Cell wall biogenesis/degradation</keyword>
<feature type="signal peptide" evidence="10">
    <location>
        <begin position="1"/>
        <end position="22"/>
    </location>
</feature>
<keyword evidence="13" id="KW-1185">Reference proteome</keyword>
<dbReference type="GO" id="GO:0009253">
    <property type="term" value="P:peptidoglycan catabolic process"/>
    <property type="evidence" value="ECO:0007669"/>
    <property type="project" value="InterPro"/>
</dbReference>
<keyword evidence="5 10" id="KW-0732">Signal</keyword>
<evidence type="ECO:0000259" key="11">
    <source>
        <dbReference type="SMART" id="SM00646"/>
    </source>
</evidence>
<evidence type="ECO:0000256" key="7">
    <source>
        <dbReference type="ARBA" id="ARBA00022801"/>
    </source>
</evidence>
<evidence type="ECO:0000256" key="2">
    <source>
        <dbReference type="ARBA" id="ARBA00004418"/>
    </source>
</evidence>
<dbReference type="EC" id="3.5.1.28" evidence="4"/>
<feature type="domain" description="MurNAc-LAA" evidence="11">
    <location>
        <begin position="216"/>
        <end position="371"/>
    </location>
</feature>
<accession>A0A1P8ULF2</accession>
<dbReference type="InterPro" id="IPR021731">
    <property type="entry name" value="AMIN_dom"/>
</dbReference>
<dbReference type="Gene3D" id="2.60.40.3500">
    <property type="match status" value="1"/>
</dbReference>
<dbReference type="GO" id="GO:0030288">
    <property type="term" value="C:outer membrane-bounded periplasmic space"/>
    <property type="evidence" value="ECO:0007669"/>
    <property type="project" value="TreeGrafter"/>
</dbReference>
<evidence type="ECO:0000256" key="4">
    <source>
        <dbReference type="ARBA" id="ARBA00011901"/>
    </source>
</evidence>
<protein>
    <recommendedName>
        <fullName evidence="9">N-acetylmuramoyl-L-alanine amidase AmiC</fullName>
        <ecNumber evidence="4">3.5.1.28</ecNumber>
    </recommendedName>
</protein>
<evidence type="ECO:0000256" key="8">
    <source>
        <dbReference type="ARBA" id="ARBA00023316"/>
    </source>
</evidence>
<comment type="subcellular location">
    <subcellularLocation>
        <location evidence="2">Periplasm</location>
    </subcellularLocation>
</comment>
<evidence type="ECO:0000256" key="1">
    <source>
        <dbReference type="ARBA" id="ARBA00001561"/>
    </source>
</evidence>
<dbReference type="GO" id="GO:0008745">
    <property type="term" value="F:N-acetylmuramoyl-L-alanine amidase activity"/>
    <property type="evidence" value="ECO:0007669"/>
    <property type="project" value="UniProtKB-EC"/>
</dbReference>
<dbReference type="Pfam" id="PF11741">
    <property type="entry name" value="AMIN"/>
    <property type="match status" value="1"/>
</dbReference>